<reference evidence="5 6" key="1">
    <citation type="submission" date="2020-08" db="EMBL/GenBank/DDBJ databases">
        <title>Sequencing the genomes of 1000 actinobacteria strains.</title>
        <authorList>
            <person name="Klenk H.-P."/>
        </authorList>
    </citation>
    <scope>NUCLEOTIDE SEQUENCE [LARGE SCALE GENOMIC DNA]</scope>
    <source>
        <strain evidence="5 6">DSM 43851</strain>
    </source>
</reference>
<evidence type="ECO:0000259" key="4">
    <source>
        <dbReference type="Pfam" id="PF00561"/>
    </source>
</evidence>
<feature type="domain" description="AB hydrolase-1" evidence="4">
    <location>
        <begin position="21"/>
        <end position="250"/>
    </location>
</feature>
<accession>A0A7W9KBY5</accession>
<evidence type="ECO:0000313" key="6">
    <source>
        <dbReference type="Proteomes" id="UP000585638"/>
    </source>
</evidence>
<evidence type="ECO:0000256" key="2">
    <source>
        <dbReference type="ARBA" id="ARBA00022679"/>
    </source>
</evidence>
<dbReference type="InterPro" id="IPR050471">
    <property type="entry name" value="AB_hydrolase"/>
</dbReference>
<name>A0A7W9KBY5_9PSEU</name>
<keyword evidence="2" id="KW-0808">Transferase</keyword>
<dbReference type="PRINTS" id="PR00111">
    <property type="entry name" value="ABHYDROLASE"/>
</dbReference>
<dbReference type="PANTHER" id="PTHR43433">
    <property type="entry name" value="HYDROLASE, ALPHA/BETA FOLD FAMILY PROTEIN"/>
    <property type="match status" value="1"/>
</dbReference>
<evidence type="ECO:0000256" key="1">
    <source>
        <dbReference type="ARBA" id="ARBA00022603"/>
    </source>
</evidence>
<comment type="caution">
    <text evidence="5">The sequence shown here is derived from an EMBL/GenBank/DDBJ whole genome shotgun (WGS) entry which is preliminary data.</text>
</comment>
<sequence>MIVNVNGVEIDADTFGEPGRPAVLLLSGSGSSKDFWQPEFCERLAEAAGFVIRYDMRDTGQSTTYPVGEPDYTLLDLADDAVALLDHFGVRRAHLVGISMGGAIAQLIGITHADRVASLTLLATSPGTDDLPGPTEALRAHFAAEQPADPIERAVAAWRAYAARSVPFDEAGTRELIAREHARAKNIEAATNAHATKRIDRWADRLGEITAPTLVLHGDEDPLFPIEHGKALADAIPGAELRTLSQVGHEMPPRAWDEVIAAIAEMATTDWDLRADRLAAQAIANGQPTSWFDRLYGEGTRGEIEMPWNRQHPHPMLVEYLEGRSGEGRRGLVVGCGLGADAAFLAGKGFATTGFDVSETAIEVARERHAGIDFRVADLFDLPKEWLRAFDFIVEIFTVQALPESVRAEAGAAVGSLLAPGGTLFVVQMSREEGTIADGPPWLLTRSQMDGFAVDGVSAVSVEERDGRWIGEFTR</sequence>
<dbReference type="Proteomes" id="UP000585638">
    <property type="component" value="Unassembled WGS sequence"/>
</dbReference>
<dbReference type="InterPro" id="IPR029058">
    <property type="entry name" value="AB_hydrolase_fold"/>
</dbReference>
<organism evidence="5 6">
    <name type="scientific">Kutzneria kofuensis</name>
    <dbReference type="NCBI Taxonomy" id="103725"/>
    <lineage>
        <taxon>Bacteria</taxon>
        <taxon>Bacillati</taxon>
        <taxon>Actinomycetota</taxon>
        <taxon>Actinomycetes</taxon>
        <taxon>Pseudonocardiales</taxon>
        <taxon>Pseudonocardiaceae</taxon>
        <taxon>Kutzneria</taxon>
    </lineage>
</organism>
<dbReference type="InterPro" id="IPR008854">
    <property type="entry name" value="TPMT"/>
</dbReference>
<evidence type="ECO:0000256" key="3">
    <source>
        <dbReference type="ARBA" id="ARBA00022691"/>
    </source>
</evidence>
<keyword evidence="1" id="KW-0489">Methyltransferase</keyword>
<dbReference type="Pfam" id="PF00561">
    <property type="entry name" value="Abhydrolase_1"/>
    <property type="match status" value="1"/>
</dbReference>
<evidence type="ECO:0000313" key="5">
    <source>
        <dbReference type="EMBL" id="MBB5889757.1"/>
    </source>
</evidence>
<dbReference type="CDD" id="cd02440">
    <property type="entry name" value="AdoMet_MTases"/>
    <property type="match status" value="1"/>
</dbReference>
<proteinExistence type="predicted"/>
<dbReference type="InterPro" id="IPR000073">
    <property type="entry name" value="AB_hydrolase_1"/>
</dbReference>
<dbReference type="Gene3D" id="3.40.50.1820">
    <property type="entry name" value="alpha/beta hydrolase"/>
    <property type="match status" value="1"/>
</dbReference>
<keyword evidence="6" id="KW-1185">Reference proteome</keyword>
<dbReference type="PROSITE" id="PS51585">
    <property type="entry name" value="SAM_MT_TPMT"/>
    <property type="match status" value="1"/>
</dbReference>
<dbReference type="Gene3D" id="3.40.50.150">
    <property type="entry name" value="Vaccinia Virus protein VP39"/>
    <property type="match status" value="1"/>
</dbReference>
<dbReference type="PANTHER" id="PTHR43433:SF5">
    <property type="entry name" value="AB HYDROLASE-1 DOMAIN-CONTAINING PROTEIN"/>
    <property type="match status" value="1"/>
</dbReference>
<dbReference type="GO" id="GO:0008757">
    <property type="term" value="F:S-adenosylmethionine-dependent methyltransferase activity"/>
    <property type="evidence" value="ECO:0007669"/>
    <property type="project" value="InterPro"/>
</dbReference>
<protein>
    <submittedName>
        <fullName evidence="5">Pimeloyl-ACP methyl ester carboxylesterase</fullName>
    </submittedName>
</protein>
<dbReference type="RefSeq" id="WP_184858811.1">
    <property type="nucleotide sequence ID" value="NZ_BAAAWY010000002.1"/>
</dbReference>
<dbReference type="GO" id="GO:0032259">
    <property type="term" value="P:methylation"/>
    <property type="evidence" value="ECO:0007669"/>
    <property type="project" value="UniProtKB-KW"/>
</dbReference>
<keyword evidence="3" id="KW-0949">S-adenosyl-L-methionine</keyword>
<dbReference type="AlphaFoldDB" id="A0A7W9KBY5"/>
<dbReference type="GO" id="GO:0046503">
    <property type="term" value="P:glycerolipid catabolic process"/>
    <property type="evidence" value="ECO:0007669"/>
    <property type="project" value="TreeGrafter"/>
</dbReference>
<dbReference type="Pfam" id="PF05724">
    <property type="entry name" value="TPMT"/>
    <property type="match status" value="1"/>
</dbReference>
<gene>
    <name evidence="5" type="ORF">BJ998_000953</name>
</gene>
<dbReference type="SUPFAM" id="SSF53335">
    <property type="entry name" value="S-adenosyl-L-methionine-dependent methyltransferases"/>
    <property type="match status" value="1"/>
</dbReference>
<dbReference type="InterPro" id="IPR029063">
    <property type="entry name" value="SAM-dependent_MTases_sf"/>
</dbReference>
<dbReference type="EMBL" id="JACHIR010000001">
    <property type="protein sequence ID" value="MBB5889757.1"/>
    <property type="molecule type" value="Genomic_DNA"/>
</dbReference>
<dbReference type="SUPFAM" id="SSF53474">
    <property type="entry name" value="alpha/beta-Hydrolases"/>
    <property type="match status" value="1"/>
</dbReference>
<dbReference type="GO" id="GO:0004806">
    <property type="term" value="F:triacylglycerol lipase activity"/>
    <property type="evidence" value="ECO:0007669"/>
    <property type="project" value="TreeGrafter"/>
</dbReference>